<dbReference type="SUPFAM" id="SSF53756">
    <property type="entry name" value="UDP-Glycosyltransferase/glycogen phosphorylase"/>
    <property type="match status" value="1"/>
</dbReference>
<dbReference type="InterPro" id="IPR035595">
    <property type="entry name" value="UDP_glycos_trans_CS"/>
</dbReference>
<dbReference type="AlphaFoldDB" id="A0A8K0HXJ5"/>
<evidence type="ECO:0000256" key="4">
    <source>
        <dbReference type="RuleBase" id="RU362057"/>
    </source>
</evidence>
<dbReference type="PANTHER" id="PTHR11926">
    <property type="entry name" value="GLUCOSYL/GLUCURONOSYL TRANSFERASES"/>
    <property type="match status" value="1"/>
</dbReference>
<dbReference type="InterPro" id="IPR002213">
    <property type="entry name" value="UDP_glucos_trans"/>
</dbReference>
<proteinExistence type="inferred from homology"/>
<accession>A0A8K0HXJ5</accession>
<dbReference type="CDD" id="cd03784">
    <property type="entry name" value="GT1_Gtf-like"/>
    <property type="match status" value="1"/>
</dbReference>
<gene>
    <name evidence="5" type="ORF">COCNU_02G000510</name>
</gene>
<organism evidence="5 6">
    <name type="scientific">Cocos nucifera</name>
    <name type="common">Coconut palm</name>
    <dbReference type="NCBI Taxonomy" id="13894"/>
    <lineage>
        <taxon>Eukaryota</taxon>
        <taxon>Viridiplantae</taxon>
        <taxon>Streptophyta</taxon>
        <taxon>Embryophyta</taxon>
        <taxon>Tracheophyta</taxon>
        <taxon>Spermatophyta</taxon>
        <taxon>Magnoliopsida</taxon>
        <taxon>Liliopsida</taxon>
        <taxon>Arecaceae</taxon>
        <taxon>Arecoideae</taxon>
        <taxon>Cocoseae</taxon>
        <taxon>Attaleinae</taxon>
        <taxon>Cocos</taxon>
    </lineage>
</organism>
<dbReference type="GO" id="GO:0080043">
    <property type="term" value="F:quercetin 3-O-glucosyltransferase activity"/>
    <property type="evidence" value="ECO:0007669"/>
    <property type="project" value="TreeGrafter"/>
</dbReference>
<evidence type="ECO:0000256" key="1">
    <source>
        <dbReference type="ARBA" id="ARBA00009995"/>
    </source>
</evidence>
<dbReference type="FunFam" id="3.40.50.2000:FF:000019">
    <property type="entry name" value="Glycosyltransferase"/>
    <property type="match status" value="1"/>
</dbReference>
<dbReference type="Gene3D" id="3.40.50.2000">
    <property type="entry name" value="Glycogen Phosphorylase B"/>
    <property type="match status" value="2"/>
</dbReference>
<dbReference type="EC" id="2.4.1.-" evidence="4"/>
<dbReference type="PROSITE" id="PS00375">
    <property type="entry name" value="UDPGT"/>
    <property type="match status" value="1"/>
</dbReference>
<keyword evidence="2 3" id="KW-0808">Transferase</keyword>
<dbReference type="Proteomes" id="UP000797356">
    <property type="component" value="Chromosome 2"/>
</dbReference>
<keyword evidence="6" id="KW-1185">Reference proteome</keyword>
<dbReference type="EMBL" id="CM017873">
    <property type="protein sequence ID" value="KAG1330083.1"/>
    <property type="molecule type" value="Genomic_DNA"/>
</dbReference>
<keyword evidence="3" id="KW-0328">Glycosyltransferase</keyword>
<reference evidence="5" key="2">
    <citation type="submission" date="2019-07" db="EMBL/GenBank/DDBJ databases">
        <authorList>
            <person name="Yang Y."/>
            <person name="Bocs S."/>
            <person name="Baudouin L."/>
        </authorList>
    </citation>
    <scope>NUCLEOTIDE SEQUENCE</scope>
    <source>
        <tissue evidence="5">Spear leaf of Hainan Tall coconut</tissue>
    </source>
</reference>
<reference evidence="5" key="1">
    <citation type="journal article" date="2017" name="Gigascience">
        <title>The genome draft of coconut (Cocos nucifera).</title>
        <authorList>
            <person name="Xiao Y."/>
            <person name="Xu P."/>
            <person name="Fan H."/>
            <person name="Baudouin L."/>
            <person name="Xia W."/>
            <person name="Bocs S."/>
            <person name="Xu J."/>
            <person name="Li Q."/>
            <person name="Guo A."/>
            <person name="Zhou L."/>
            <person name="Li J."/>
            <person name="Wu Y."/>
            <person name="Ma Z."/>
            <person name="Armero A."/>
            <person name="Issali A.E."/>
            <person name="Liu N."/>
            <person name="Peng M."/>
            <person name="Yang Y."/>
        </authorList>
    </citation>
    <scope>NUCLEOTIDE SEQUENCE</scope>
    <source>
        <tissue evidence="5">Spear leaf of Hainan Tall coconut</tissue>
    </source>
</reference>
<evidence type="ECO:0000313" key="6">
    <source>
        <dbReference type="Proteomes" id="UP000797356"/>
    </source>
</evidence>
<sequence length="473" mass="52760">MEQRQQHFLVVTYPAQGHVNPSLRLAKRLAQTTGGHVTFSTAISAHRRMFPSLAKPDEEVEDGLLSYIPFSNGYDNRFTIDTERDLDDFMSQFKVVGTRTLSGIVHDLAARDRPVSCIIYTMLLSWAADVARDHGIPSALYWIQPATAFTTYYHYFHGNKELITSHGHDPLFTVDLPGLPPLQIRDLPSFLTITSSDDPYRPILVGLKETFDTLDQEEKSSKPKVLMNSFDALEADAIKAVDNMDLITIGPLLPSLSLDSRDSKDTASGGDLFEADKKGYMEWLDSKPEKSVVYVSFGSMLVTRKRQLEEILWGLKESGRPYLWVVRKDNRGEGVELEDGENTMVVEWCSQVKVLAHPSVGCFVTHCGWNSTLESLICGVPMIGVPQWTDQGTNAKLTEVWGAGVRSEVNGEGLLEGSELKRCLEVVMGEGERGVEIRRKAAIWKDKAREAVREGGSSDRNLKTFAEETANNN</sequence>
<dbReference type="PANTHER" id="PTHR11926:SF1534">
    <property type="entry name" value="GLYCOSYLTRANSFERASE"/>
    <property type="match status" value="1"/>
</dbReference>
<protein>
    <recommendedName>
        <fullName evidence="4">Glycosyltransferase</fullName>
        <ecNumber evidence="4">2.4.1.-</ecNumber>
    </recommendedName>
</protein>
<comment type="caution">
    <text evidence="5">The sequence shown here is derived from an EMBL/GenBank/DDBJ whole genome shotgun (WGS) entry which is preliminary data.</text>
</comment>
<comment type="similarity">
    <text evidence="1 3">Belongs to the UDP-glycosyltransferase family.</text>
</comment>
<dbReference type="Pfam" id="PF00201">
    <property type="entry name" value="UDPGT"/>
    <property type="match status" value="1"/>
</dbReference>
<name>A0A8K0HXJ5_COCNU</name>
<evidence type="ECO:0000256" key="2">
    <source>
        <dbReference type="ARBA" id="ARBA00022679"/>
    </source>
</evidence>
<evidence type="ECO:0000256" key="3">
    <source>
        <dbReference type="RuleBase" id="RU003718"/>
    </source>
</evidence>
<dbReference type="GO" id="GO:0080044">
    <property type="term" value="F:quercetin 7-O-glucosyltransferase activity"/>
    <property type="evidence" value="ECO:0007669"/>
    <property type="project" value="TreeGrafter"/>
</dbReference>
<evidence type="ECO:0000313" key="5">
    <source>
        <dbReference type="EMBL" id="KAG1330083.1"/>
    </source>
</evidence>
<dbReference type="OrthoDB" id="5835829at2759"/>